<dbReference type="Gene3D" id="1.20.1160.11">
    <property type="entry name" value="Paired amphipathic helix"/>
    <property type="match status" value="1"/>
</dbReference>
<accession>A0A183EKC0</accession>
<dbReference type="GO" id="GO:0000122">
    <property type="term" value="P:negative regulation of transcription by RNA polymerase II"/>
    <property type="evidence" value="ECO:0007669"/>
    <property type="project" value="TreeGrafter"/>
</dbReference>
<dbReference type="PROSITE" id="PS51477">
    <property type="entry name" value="PAH"/>
    <property type="match status" value="1"/>
</dbReference>
<dbReference type="InterPro" id="IPR003822">
    <property type="entry name" value="PAH"/>
</dbReference>
<sequence>LYYLDQVKQQFAEAPDVYVSFLDVMKDFKSQCIDTPGVIKRVSRLFRGRPSLIIGFNTFLPPGFDVCVDGPKIIISEPNGRQHIVDEAQLFCII</sequence>
<reference evidence="5" key="1">
    <citation type="submission" date="2016-06" db="UniProtKB">
        <authorList>
            <consortium name="WormBaseParasite"/>
        </authorList>
    </citation>
    <scope>IDENTIFICATION</scope>
</reference>
<protein>
    <submittedName>
        <fullName evidence="5">DNA helicase</fullName>
    </submittedName>
</protein>
<evidence type="ECO:0000256" key="3">
    <source>
        <dbReference type="ARBA" id="ARBA00023242"/>
    </source>
</evidence>
<evidence type="ECO:0000256" key="1">
    <source>
        <dbReference type="ARBA" id="ARBA00004123"/>
    </source>
</evidence>
<evidence type="ECO:0000256" key="2">
    <source>
        <dbReference type="ARBA" id="ARBA00022491"/>
    </source>
</evidence>
<dbReference type="InterPro" id="IPR039774">
    <property type="entry name" value="Sin3-like"/>
</dbReference>
<dbReference type="GO" id="GO:0003714">
    <property type="term" value="F:transcription corepressor activity"/>
    <property type="evidence" value="ECO:0007669"/>
    <property type="project" value="InterPro"/>
</dbReference>
<dbReference type="PANTHER" id="PTHR12346:SF0">
    <property type="entry name" value="SIN3A, ISOFORM G"/>
    <property type="match status" value="1"/>
</dbReference>
<dbReference type="WBParaSite" id="GPUH_0002143701-mRNA-1">
    <property type="protein sequence ID" value="GPUH_0002143701-mRNA-1"/>
    <property type="gene ID" value="GPUH_0002143701"/>
</dbReference>
<dbReference type="GO" id="GO:0000785">
    <property type="term" value="C:chromatin"/>
    <property type="evidence" value="ECO:0007669"/>
    <property type="project" value="TreeGrafter"/>
</dbReference>
<organism evidence="5">
    <name type="scientific">Gongylonema pulchrum</name>
    <dbReference type="NCBI Taxonomy" id="637853"/>
    <lineage>
        <taxon>Eukaryota</taxon>
        <taxon>Metazoa</taxon>
        <taxon>Ecdysozoa</taxon>
        <taxon>Nematoda</taxon>
        <taxon>Chromadorea</taxon>
        <taxon>Rhabditida</taxon>
        <taxon>Spirurina</taxon>
        <taxon>Spiruromorpha</taxon>
        <taxon>Spiruroidea</taxon>
        <taxon>Gongylonematidae</taxon>
        <taxon>Gongylonema</taxon>
    </lineage>
</organism>
<dbReference type="Pfam" id="PF02671">
    <property type="entry name" value="PAH"/>
    <property type="match status" value="1"/>
</dbReference>
<dbReference type="SUPFAM" id="SSF47762">
    <property type="entry name" value="PAH2 domain"/>
    <property type="match status" value="1"/>
</dbReference>
<dbReference type="InterPro" id="IPR036600">
    <property type="entry name" value="PAH_sf"/>
</dbReference>
<dbReference type="FunFam" id="1.20.1160.11:FF:000001">
    <property type="entry name" value="Paired amphipathic helix protein Sin3"/>
    <property type="match status" value="1"/>
</dbReference>
<evidence type="ECO:0000256" key="4">
    <source>
        <dbReference type="PROSITE-ProRule" id="PRU00810"/>
    </source>
</evidence>
<dbReference type="GO" id="GO:0000118">
    <property type="term" value="C:histone deacetylase complex"/>
    <property type="evidence" value="ECO:0007669"/>
    <property type="project" value="TreeGrafter"/>
</dbReference>
<proteinExistence type="predicted"/>
<dbReference type="AlphaFoldDB" id="A0A183EKC0"/>
<evidence type="ECO:0000313" key="5">
    <source>
        <dbReference type="WBParaSite" id="GPUH_0002143701-mRNA-1"/>
    </source>
</evidence>
<name>A0A183EKC0_9BILA</name>
<dbReference type="PANTHER" id="PTHR12346">
    <property type="entry name" value="SIN3B-RELATED"/>
    <property type="match status" value="1"/>
</dbReference>
<comment type="subcellular location">
    <subcellularLocation>
        <location evidence="1 4">Nucleus</location>
    </subcellularLocation>
</comment>
<keyword evidence="3 4" id="KW-0539">Nucleus</keyword>
<keyword evidence="2" id="KW-0678">Repressor</keyword>